<evidence type="ECO:0000313" key="3">
    <source>
        <dbReference type="Proteomes" id="UP000053029"/>
    </source>
</evidence>
<gene>
    <name evidence="2" type="ORF">Z517_01576</name>
</gene>
<dbReference type="RefSeq" id="XP_013289989.1">
    <property type="nucleotide sequence ID" value="XM_013434535.1"/>
</dbReference>
<dbReference type="HOGENOM" id="CLU_007499_0_0_1"/>
<dbReference type="EMBL" id="KN846969">
    <property type="protein sequence ID" value="KIW86181.1"/>
    <property type="molecule type" value="Genomic_DNA"/>
</dbReference>
<accession>A0A0D2E7S7</accession>
<feature type="compositionally biased region" description="Low complexity" evidence="1">
    <location>
        <begin position="23"/>
        <end position="38"/>
    </location>
</feature>
<feature type="compositionally biased region" description="Polar residues" evidence="1">
    <location>
        <begin position="787"/>
        <end position="802"/>
    </location>
</feature>
<sequence>MAFSTFRAVPISGNDVTYGNGQGTSPTSSPQPVSQDTSAAVTFDNPPVAPAKNREDRDFDRAIELSLQDQAQARKRTDPLLGSGHRRLRSWCEPSVGLVLSLNNEFTPLNDNSGDTAIYFGYPPQMPEQSDKDYDYIKHHFDRVHIAQSTNLRLMGDESRFTERDLLNPTKSFRAERRLRKLGVLNTAEAARGGKFKYYIDLRPPKEDDEAVVLITDLTCTRGVLTWHLALDKYDLSPLAVLGHDEFGVQPYVNALVNPVAFSQNTEITGPTPPSASNTTKTRSKSQSSGDKPASTVSAPQIAPEYSLLRHWSAIERVLQAIQGNDPKLDSAPKVWTFFAVARYLGCASHERISGWIMTWLYTGSNSNFIQNNPEVAYRIAMGIASPDLIKDAFSILVGERALIEACGEFNPEILTLRSQSVHGRKLELLDDDERNRIDHAASSFVTRIRGMFYGLCQDMDFLHESATYTMLDNAVGQTPRAVEALKSAKSTVKDYIRSRIYHVLCQDQGDLSNLESDPKSTLPFRSASVEDYGTIYRSLHQPMRHFTKTFWFALEHTQFVEGIHNTSSSGTIGWKNDTEHLKALKGLYKIDPLNGIVRVPWSTLNRKIMVVNQMFCSQEIILGKRSPKRRKTIEFDDPSHNPWNIENPIFLPNEQAPVNPSWMTASTPPGPTISAPATEHPVFALRPKSISTGSSLQQTNNNIAYNASRTLDGMSLYPRQTPLNHEGTSGVTGSQYEQVAVSENHSAQTAPIAAAATSSSSSNMFFDRTVGEYEGLKIAGDKGQMHHNQPAMSTPRTGNRVKQSFSNSNIDNEATMPLPRNYSYPIDPGALLNEVSRAIETICSRNLHPPHLFHQTGLLPTDLFDNLLCLNANEFRYLPLWVPDGNDDGTGGVFEEVPVPNLDPLQTSIQSFGPGRIKRGFDQADTEAGSEIEEITSSQAISTVGKASKFATVGTRTVKSVSSAGTITVSREMALTDLDDLEVVDRNVFDVGKVGVGTDVASDTDMLSFDELDNDEDDAHDDNDDAFDDGDSFVGDDNWEGERAEGLIPRPDISASTNKDTARDGAGRGQSRRRAETVGNDECQTDDGSTDFETIPRARAISIDEDEDEDKDVDGLKDSGKGKAKVQNFPHGFVLPDLPTYNQATDTQMQRVSPLLHHPYHERPRLNPHSHAFHHVRRPGPYPLSHPHHDHNHNHNHNNASGSSSASVVLIERDDNHHHIEEEEEEEDNDDDDFELI</sequence>
<feature type="region of interest" description="Disordered" evidence="1">
    <location>
        <begin position="1106"/>
        <end position="1125"/>
    </location>
</feature>
<dbReference type="OrthoDB" id="5371510at2759"/>
<protein>
    <submittedName>
        <fullName evidence="2">Uncharacterized protein</fullName>
    </submittedName>
</protein>
<feature type="compositionally biased region" description="Acidic residues" evidence="1">
    <location>
        <begin position="1011"/>
        <end position="1032"/>
    </location>
</feature>
<organism evidence="2 3">
    <name type="scientific">Fonsecaea pedrosoi CBS 271.37</name>
    <dbReference type="NCBI Taxonomy" id="1442368"/>
    <lineage>
        <taxon>Eukaryota</taxon>
        <taxon>Fungi</taxon>
        <taxon>Dikarya</taxon>
        <taxon>Ascomycota</taxon>
        <taxon>Pezizomycotina</taxon>
        <taxon>Eurotiomycetes</taxon>
        <taxon>Chaetothyriomycetidae</taxon>
        <taxon>Chaetothyriales</taxon>
        <taxon>Herpotrichiellaceae</taxon>
        <taxon>Fonsecaea</taxon>
    </lineage>
</organism>
<dbReference type="GeneID" id="25301066"/>
<feature type="region of interest" description="Disordered" evidence="1">
    <location>
        <begin position="1163"/>
        <end position="1206"/>
    </location>
</feature>
<dbReference type="Proteomes" id="UP000053029">
    <property type="component" value="Unassembled WGS sequence"/>
</dbReference>
<evidence type="ECO:0000256" key="1">
    <source>
        <dbReference type="SAM" id="MobiDB-lite"/>
    </source>
</evidence>
<name>A0A0D2E7S7_9EURO</name>
<dbReference type="VEuPathDB" id="FungiDB:Z517_01576"/>
<dbReference type="AlphaFoldDB" id="A0A0D2E7S7"/>
<proteinExistence type="predicted"/>
<feature type="region of interest" description="Disordered" evidence="1">
    <location>
        <begin position="1011"/>
        <end position="1092"/>
    </location>
</feature>
<feature type="region of interest" description="Disordered" evidence="1">
    <location>
        <begin position="13"/>
        <end position="55"/>
    </location>
</feature>
<feature type="region of interest" description="Disordered" evidence="1">
    <location>
        <begin position="264"/>
        <end position="298"/>
    </location>
</feature>
<keyword evidence="3" id="KW-1185">Reference proteome</keyword>
<feature type="compositionally biased region" description="Basic residues" evidence="1">
    <location>
        <begin position="1167"/>
        <end position="1179"/>
    </location>
</feature>
<feature type="compositionally biased region" description="Basic residues" evidence="1">
    <location>
        <begin position="1187"/>
        <end position="1197"/>
    </location>
</feature>
<evidence type="ECO:0000313" key="2">
    <source>
        <dbReference type="EMBL" id="KIW86181.1"/>
    </source>
</evidence>
<feature type="compositionally biased region" description="Acidic residues" evidence="1">
    <location>
        <begin position="1223"/>
        <end position="1238"/>
    </location>
</feature>
<reference evidence="2 3" key="1">
    <citation type="submission" date="2015-01" db="EMBL/GenBank/DDBJ databases">
        <title>The Genome Sequence of Fonsecaea pedrosoi CBS 271.37.</title>
        <authorList>
            <consortium name="The Broad Institute Genomics Platform"/>
            <person name="Cuomo C."/>
            <person name="de Hoog S."/>
            <person name="Gorbushina A."/>
            <person name="Stielow B."/>
            <person name="Teixiera M."/>
            <person name="Abouelleil A."/>
            <person name="Chapman S.B."/>
            <person name="Priest M."/>
            <person name="Young S.K."/>
            <person name="Wortman J."/>
            <person name="Nusbaum C."/>
            <person name="Birren B."/>
        </authorList>
    </citation>
    <scope>NUCLEOTIDE SEQUENCE [LARGE SCALE GENOMIC DNA]</scope>
    <source>
        <strain evidence="2 3">CBS 271.37</strain>
    </source>
</reference>
<feature type="region of interest" description="Disordered" evidence="1">
    <location>
        <begin position="1219"/>
        <end position="1238"/>
    </location>
</feature>
<feature type="region of interest" description="Disordered" evidence="1">
    <location>
        <begin position="783"/>
        <end position="802"/>
    </location>
</feature>